<keyword evidence="3" id="KW-1185">Reference proteome</keyword>
<name>A0A4S8MQ17_DENBC</name>
<reference evidence="2 3" key="1">
    <citation type="journal article" date="2019" name="Nat. Ecol. Evol.">
        <title>Megaphylogeny resolves global patterns of mushroom evolution.</title>
        <authorList>
            <person name="Varga T."/>
            <person name="Krizsan K."/>
            <person name="Foldi C."/>
            <person name="Dima B."/>
            <person name="Sanchez-Garcia M."/>
            <person name="Sanchez-Ramirez S."/>
            <person name="Szollosi G.J."/>
            <person name="Szarkandi J.G."/>
            <person name="Papp V."/>
            <person name="Albert L."/>
            <person name="Andreopoulos W."/>
            <person name="Angelini C."/>
            <person name="Antonin V."/>
            <person name="Barry K.W."/>
            <person name="Bougher N.L."/>
            <person name="Buchanan P."/>
            <person name="Buyck B."/>
            <person name="Bense V."/>
            <person name="Catcheside P."/>
            <person name="Chovatia M."/>
            <person name="Cooper J."/>
            <person name="Damon W."/>
            <person name="Desjardin D."/>
            <person name="Finy P."/>
            <person name="Geml J."/>
            <person name="Haridas S."/>
            <person name="Hughes K."/>
            <person name="Justo A."/>
            <person name="Karasinski D."/>
            <person name="Kautmanova I."/>
            <person name="Kiss B."/>
            <person name="Kocsube S."/>
            <person name="Kotiranta H."/>
            <person name="LaButti K.M."/>
            <person name="Lechner B.E."/>
            <person name="Liimatainen K."/>
            <person name="Lipzen A."/>
            <person name="Lukacs Z."/>
            <person name="Mihaltcheva S."/>
            <person name="Morgado L.N."/>
            <person name="Niskanen T."/>
            <person name="Noordeloos M.E."/>
            <person name="Ohm R.A."/>
            <person name="Ortiz-Santana B."/>
            <person name="Ovrebo C."/>
            <person name="Racz N."/>
            <person name="Riley R."/>
            <person name="Savchenko A."/>
            <person name="Shiryaev A."/>
            <person name="Soop K."/>
            <person name="Spirin V."/>
            <person name="Szebenyi C."/>
            <person name="Tomsovsky M."/>
            <person name="Tulloss R.E."/>
            <person name="Uehling J."/>
            <person name="Grigoriev I.V."/>
            <person name="Vagvolgyi C."/>
            <person name="Papp T."/>
            <person name="Martin F.M."/>
            <person name="Miettinen O."/>
            <person name="Hibbett D.S."/>
            <person name="Nagy L.G."/>
        </authorList>
    </citation>
    <scope>NUCLEOTIDE SEQUENCE [LARGE SCALE GENOMIC DNA]</scope>
    <source>
        <strain evidence="2 3">CBS 962.96</strain>
    </source>
</reference>
<proteinExistence type="predicted"/>
<accession>A0A4S8MQ17</accession>
<protein>
    <submittedName>
        <fullName evidence="2">Uncharacterized protein</fullName>
    </submittedName>
</protein>
<dbReference type="Proteomes" id="UP000297245">
    <property type="component" value="Unassembled WGS sequence"/>
</dbReference>
<dbReference type="OrthoDB" id="3258400at2759"/>
<feature type="region of interest" description="Disordered" evidence="1">
    <location>
        <begin position="20"/>
        <end position="57"/>
    </location>
</feature>
<feature type="compositionally biased region" description="Low complexity" evidence="1">
    <location>
        <begin position="20"/>
        <end position="31"/>
    </location>
</feature>
<sequence>MDNWSLPLYAPTPRSASLSAFPSLHSSSSFSLPPPPPSATMHVASNGPPQNTFSTPSELLSELNSPTHSQFIPSDVASMPVGSSGRAATRIRRAVSLGCDDAQYSTRLVQHHEQESISSHEKKRQYLECLEQYVMYLQDQLNTIGVEPAALERVQDHKGMSSQSIRTLLVHMENTSRKLNAVVLEEEHKAS</sequence>
<feature type="compositionally biased region" description="Polar residues" evidence="1">
    <location>
        <begin position="47"/>
        <end position="57"/>
    </location>
</feature>
<dbReference type="EMBL" id="ML179052">
    <property type="protein sequence ID" value="THV04881.1"/>
    <property type="molecule type" value="Genomic_DNA"/>
</dbReference>
<organism evidence="2 3">
    <name type="scientific">Dendrothele bispora (strain CBS 962.96)</name>
    <dbReference type="NCBI Taxonomy" id="1314807"/>
    <lineage>
        <taxon>Eukaryota</taxon>
        <taxon>Fungi</taxon>
        <taxon>Dikarya</taxon>
        <taxon>Basidiomycota</taxon>
        <taxon>Agaricomycotina</taxon>
        <taxon>Agaricomycetes</taxon>
        <taxon>Agaricomycetidae</taxon>
        <taxon>Agaricales</taxon>
        <taxon>Agaricales incertae sedis</taxon>
        <taxon>Dendrothele</taxon>
    </lineage>
</organism>
<evidence type="ECO:0000313" key="3">
    <source>
        <dbReference type="Proteomes" id="UP000297245"/>
    </source>
</evidence>
<dbReference type="AlphaFoldDB" id="A0A4S8MQ17"/>
<evidence type="ECO:0000313" key="2">
    <source>
        <dbReference type="EMBL" id="THV04881.1"/>
    </source>
</evidence>
<gene>
    <name evidence="2" type="ORF">K435DRAFT_835141</name>
</gene>
<evidence type="ECO:0000256" key="1">
    <source>
        <dbReference type="SAM" id="MobiDB-lite"/>
    </source>
</evidence>